<evidence type="ECO:0000313" key="2">
    <source>
        <dbReference type="EMBL" id="CPR14112.1"/>
    </source>
</evidence>
<dbReference type="Proteomes" id="UP000044377">
    <property type="component" value="Unassembled WGS sequence"/>
</dbReference>
<feature type="region of interest" description="Disordered" evidence="1">
    <location>
        <begin position="1"/>
        <end position="38"/>
    </location>
</feature>
<name>A0A0G4JQB9_9GAMM</name>
<evidence type="ECO:0000256" key="1">
    <source>
        <dbReference type="SAM" id="MobiDB-lite"/>
    </source>
</evidence>
<accession>A0A0G4JQB9</accession>
<feature type="compositionally biased region" description="Basic and acidic residues" evidence="1">
    <location>
        <begin position="24"/>
        <end position="38"/>
    </location>
</feature>
<organism evidence="2 3">
    <name type="scientific">Brenneria goodwinii</name>
    <dbReference type="NCBI Taxonomy" id="1109412"/>
    <lineage>
        <taxon>Bacteria</taxon>
        <taxon>Pseudomonadati</taxon>
        <taxon>Pseudomonadota</taxon>
        <taxon>Gammaproteobacteria</taxon>
        <taxon>Enterobacterales</taxon>
        <taxon>Pectobacteriaceae</taxon>
        <taxon>Brenneria</taxon>
    </lineage>
</organism>
<reference evidence="3" key="1">
    <citation type="submission" date="2015-01" db="EMBL/GenBank/DDBJ databases">
        <authorList>
            <person name="Paterson Steve"/>
        </authorList>
    </citation>
    <scope>NUCLEOTIDE SEQUENCE [LARGE SCALE GENOMIC DNA]</scope>
    <source>
        <strain evidence="3">OBR1</strain>
    </source>
</reference>
<evidence type="ECO:0000313" key="3">
    <source>
        <dbReference type="Proteomes" id="UP000044377"/>
    </source>
</evidence>
<gene>
    <name evidence="2" type="ORF">BN1221_00519</name>
</gene>
<proteinExistence type="predicted"/>
<sequence length="38" mass="4239">MGTFMGALLERNTNKTNNKQHVNRGYDSESATDLKKPA</sequence>
<keyword evidence="3" id="KW-1185">Reference proteome</keyword>
<dbReference type="EMBL" id="CGIG01000001">
    <property type="protein sequence ID" value="CPR14112.1"/>
    <property type="molecule type" value="Genomic_DNA"/>
</dbReference>
<protein>
    <submittedName>
        <fullName evidence="2">Uncharacterized protein</fullName>
    </submittedName>
</protein>
<dbReference type="AlphaFoldDB" id="A0A0G4JQB9"/>